<feature type="domain" description="ACT" evidence="1">
    <location>
        <begin position="81"/>
        <end position="157"/>
    </location>
</feature>
<name>A0A133NEY5_9FUSO</name>
<dbReference type="EMBL" id="LRPX01000037">
    <property type="protein sequence ID" value="KXA14865.1"/>
    <property type="molecule type" value="Genomic_DNA"/>
</dbReference>
<organism evidence="2 3">
    <name type="scientific">Fusobacterium equinum</name>
    <dbReference type="NCBI Taxonomy" id="134605"/>
    <lineage>
        <taxon>Bacteria</taxon>
        <taxon>Fusobacteriati</taxon>
        <taxon>Fusobacteriota</taxon>
        <taxon>Fusobacteriia</taxon>
        <taxon>Fusobacteriales</taxon>
        <taxon>Fusobacteriaceae</taxon>
        <taxon>Fusobacterium</taxon>
    </lineage>
</organism>
<dbReference type="STRING" id="134605.HMPREF3206_00885"/>
<dbReference type="Pfam" id="PF13291">
    <property type="entry name" value="ACT_4"/>
    <property type="match status" value="1"/>
</dbReference>
<evidence type="ECO:0000313" key="3">
    <source>
        <dbReference type="Proteomes" id="UP000070617"/>
    </source>
</evidence>
<proteinExistence type="predicted"/>
<sequence>MTKKAKENEKIHDGKRQYYIVDKTILSASIQKVIAVNEMVKNEHISKHEGIRRTGLSRSTYYKYKDFIKPFFEGSQEKIFNIHMSLKDRQGLLAQILEVIADDKMNILTIVQNAAVDGIVQLTISLQGTAETPKNIETTLAKIQLIDGVRDLRILGSNS</sequence>
<gene>
    <name evidence="2" type="ORF">HMPREF3206_00885</name>
</gene>
<dbReference type="Gene3D" id="3.30.70.260">
    <property type="match status" value="1"/>
</dbReference>
<protein>
    <recommendedName>
        <fullName evidence="1">ACT domain-containing protein</fullName>
    </recommendedName>
</protein>
<dbReference type="PIRSF" id="PIRSF025624">
    <property type="entry name" value="ACT_PheB"/>
    <property type="match status" value="1"/>
</dbReference>
<dbReference type="InterPro" id="IPR045865">
    <property type="entry name" value="ACT-like_dom_sf"/>
</dbReference>
<comment type="caution">
    <text evidence="2">The sequence shown here is derived from an EMBL/GenBank/DDBJ whole genome shotgun (WGS) entry which is preliminary data.</text>
</comment>
<keyword evidence="3" id="KW-1185">Reference proteome</keyword>
<dbReference type="InterPro" id="IPR002912">
    <property type="entry name" value="ACT_dom"/>
</dbReference>
<evidence type="ECO:0000259" key="1">
    <source>
        <dbReference type="PROSITE" id="PS51671"/>
    </source>
</evidence>
<dbReference type="PATRIC" id="fig|134605.3.peg.882"/>
<dbReference type="Proteomes" id="UP000070617">
    <property type="component" value="Unassembled WGS sequence"/>
</dbReference>
<dbReference type="AlphaFoldDB" id="A0A133NEY5"/>
<accession>A0A133NEY5</accession>
<evidence type="ECO:0000313" key="2">
    <source>
        <dbReference type="EMBL" id="KXA14865.1"/>
    </source>
</evidence>
<reference evidence="3" key="1">
    <citation type="submission" date="2016-01" db="EMBL/GenBank/DDBJ databases">
        <authorList>
            <person name="Mitreva M."/>
            <person name="Pepin K.H."/>
            <person name="Mihindukulasuriya K.A."/>
            <person name="Fulton R."/>
            <person name="Fronick C."/>
            <person name="O'Laughlin M."/>
            <person name="Miner T."/>
            <person name="Herter B."/>
            <person name="Rosa B.A."/>
            <person name="Cordes M."/>
            <person name="Tomlinson C."/>
            <person name="Wollam A."/>
            <person name="Palsikar V.B."/>
            <person name="Mardis E.R."/>
            <person name="Wilson R.K."/>
        </authorList>
    </citation>
    <scope>NUCLEOTIDE SEQUENCE [LARGE SCALE GENOMIC DNA]</scope>
    <source>
        <strain evidence="3">CMW8396</strain>
    </source>
</reference>
<dbReference type="InterPro" id="IPR008310">
    <property type="entry name" value="UPF0735_ACT_dom-cont"/>
</dbReference>
<dbReference type="NCBIfam" id="NF003361">
    <property type="entry name" value="PRK04435.1"/>
    <property type="match status" value="1"/>
</dbReference>
<dbReference type="RefSeq" id="WP_060793619.1">
    <property type="nucleotide sequence ID" value="NZ_KQ956532.1"/>
</dbReference>
<dbReference type="PROSITE" id="PS51671">
    <property type="entry name" value="ACT"/>
    <property type="match status" value="1"/>
</dbReference>
<dbReference type="SUPFAM" id="SSF55021">
    <property type="entry name" value="ACT-like"/>
    <property type="match status" value="1"/>
</dbReference>